<keyword evidence="8" id="KW-0648">Protein biosynthesis</keyword>
<keyword evidence="7" id="KW-0067">ATP-binding</keyword>
<dbReference type="InterPro" id="IPR008948">
    <property type="entry name" value="L-Aspartase-like"/>
</dbReference>
<dbReference type="PANTHER" id="PTHR11476">
    <property type="entry name" value="HISTIDYL-TRNA SYNTHETASE"/>
    <property type="match status" value="1"/>
</dbReference>
<organism evidence="13 14">
    <name type="scientific">Apatococcus lobatus</name>
    <dbReference type="NCBI Taxonomy" id="904363"/>
    <lineage>
        <taxon>Eukaryota</taxon>
        <taxon>Viridiplantae</taxon>
        <taxon>Chlorophyta</taxon>
        <taxon>core chlorophytes</taxon>
        <taxon>Trebouxiophyceae</taxon>
        <taxon>Chlorellales</taxon>
        <taxon>Chlorellaceae</taxon>
        <taxon>Apatococcus</taxon>
    </lineage>
</organism>
<dbReference type="InterPro" id="IPR001106">
    <property type="entry name" value="Aromatic_Lyase"/>
</dbReference>
<dbReference type="SUPFAM" id="SSF48557">
    <property type="entry name" value="L-aspartase-like"/>
    <property type="match status" value="1"/>
</dbReference>
<dbReference type="InterPro" id="IPR004154">
    <property type="entry name" value="Anticodon-bd"/>
</dbReference>
<dbReference type="Pfam" id="PF00221">
    <property type="entry name" value="Lyase_aromatic"/>
    <property type="match status" value="1"/>
</dbReference>
<evidence type="ECO:0000256" key="8">
    <source>
        <dbReference type="ARBA" id="ARBA00022917"/>
    </source>
</evidence>
<dbReference type="FunFam" id="3.30.930.10:FF:000061">
    <property type="entry name" value="Histidine--tRNA ligase, cytoplasmic"/>
    <property type="match status" value="1"/>
</dbReference>
<evidence type="ECO:0000313" key="13">
    <source>
        <dbReference type="EMBL" id="KAK9841726.1"/>
    </source>
</evidence>
<accession>A0AAW1S6P5</accession>
<dbReference type="InterPro" id="IPR015807">
    <property type="entry name" value="His-tRNA-ligase"/>
</dbReference>
<name>A0AAW1S6P5_9CHLO</name>
<evidence type="ECO:0000256" key="5">
    <source>
        <dbReference type="ARBA" id="ARBA00022598"/>
    </source>
</evidence>
<dbReference type="GO" id="GO:0006427">
    <property type="term" value="P:histidyl-tRNA aminoacylation"/>
    <property type="evidence" value="ECO:0007669"/>
    <property type="project" value="InterPro"/>
</dbReference>
<evidence type="ECO:0000313" key="14">
    <source>
        <dbReference type="Proteomes" id="UP001438707"/>
    </source>
</evidence>
<reference evidence="13 14" key="1">
    <citation type="journal article" date="2024" name="Nat. Commun.">
        <title>Phylogenomics reveals the evolutionary origins of lichenization in chlorophyte algae.</title>
        <authorList>
            <person name="Puginier C."/>
            <person name="Libourel C."/>
            <person name="Otte J."/>
            <person name="Skaloud P."/>
            <person name="Haon M."/>
            <person name="Grisel S."/>
            <person name="Petersen M."/>
            <person name="Berrin J.G."/>
            <person name="Delaux P.M."/>
            <person name="Dal Grande F."/>
            <person name="Keller J."/>
        </authorList>
    </citation>
    <scope>NUCLEOTIDE SEQUENCE [LARGE SCALE GENOMIC DNA]</scope>
    <source>
        <strain evidence="13 14">SAG 2145</strain>
    </source>
</reference>
<evidence type="ECO:0000256" key="6">
    <source>
        <dbReference type="ARBA" id="ARBA00022741"/>
    </source>
</evidence>
<dbReference type="GO" id="GO:0032543">
    <property type="term" value="P:mitochondrial translation"/>
    <property type="evidence" value="ECO:0007669"/>
    <property type="project" value="TreeGrafter"/>
</dbReference>
<evidence type="ECO:0000259" key="12">
    <source>
        <dbReference type="PROSITE" id="PS50862"/>
    </source>
</evidence>
<comment type="catalytic activity">
    <reaction evidence="10">
        <text>tRNA(His) + L-histidine + ATP = L-histidyl-tRNA(His) + AMP + diphosphate + H(+)</text>
        <dbReference type="Rhea" id="RHEA:17313"/>
        <dbReference type="Rhea" id="RHEA-COMP:9665"/>
        <dbReference type="Rhea" id="RHEA-COMP:9689"/>
        <dbReference type="ChEBI" id="CHEBI:15378"/>
        <dbReference type="ChEBI" id="CHEBI:30616"/>
        <dbReference type="ChEBI" id="CHEBI:33019"/>
        <dbReference type="ChEBI" id="CHEBI:57595"/>
        <dbReference type="ChEBI" id="CHEBI:78442"/>
        <dbReference type="ChEBI" id="CHEBI:78527"/>
        <dbReference type="ChEBI" id="CHEBI:456215"/>
        <dbReference type="EC" id="6.1.1.21"/>
    </reaction>
</comment>
<dbReference type="PROSITE" id="PS50862">
    <property type="entry name" value="AA_TRNA_LIGASE_II"/>
    <property type="match status" value="1"/>
</dbReference>
<dbReference type="SUPFAM" id="SSF55681">
    <property type="entry name" value="Class II aaRS and biotin synthetases"/>
    <property type="match status" value="1"/>
</dbReference>
<evidence type="ECO:0000256" key="9">
    <source>
        <dbReference type="ARBA" id="ARBA00030619"/>
    </source>
</evidence>
<dbReference type="FunFam" id="3.40.50.800:FF:000012">
    <property type="entry name" value="Histidine--tRNA ligase, cytoplasmic"/>
    <property type="match status" value="1"/>
</dbReference>
<keyword evidence="6" id="KW-0547">Nucleotide-binding</keyword>
<dbReference type="InterPro" id="IPR024083">
    <property type="entry name" value="Fumarase/histidase_N"/>
</dbReference>
<dbReference type="AlphaFoldDB" id="A0AAW1S6P5"/>
<dbReference type="PANTHER" id="PTHR11476:SF7">
    <property type="entry name" value="HISTIDINE--TRNA LIGASE"/>
    <property type="match status" value="1"/>
</dbReference>
<feature type="region of interest" description="Disordered" evidence="11">
    <location>
        <begin position="395"/>
        <end position="432"/>
    </location>
</feature>
<dbReference type="Pfam" id="PF03129">
    <property type="entry name" value="HGTP_anticodon"/>
    <property type="match status" value="1"/>
</dbReference>
<evidence type="ECO:0000256" key="4">
    <source>
        <dbReference type="ARBA" id="ARBA00015302"/>
    </source>
</evidence>
<dbReference type="Gene3D" id="1.10.275.10">
    <property type="entry name" value="Fumarase/aspartase (N-terminal domain)"/>
    <property type="match status" value="1"/>
</dbReference>
<comment type="caution">
    <text evidence="13">The sequence shown here is derived from an EMBL/GenBank/DDBJ whole genome shotgun (WGS) entry which is preliminary data.</text>
</comment>
<dbReference type="InterPro" id="IPR041715">
    <property type="entry name" value="HisRS-like_core"/>
</dbReference>
<gene>
    <name evidence="13" type="ORF">WJX74_010936</name>
</gene>
<evidence type="ECO:0000256" key="7">
    <source>
        <dbReference type="ARBA" id="ARBA00022840"/>
    </source>
</evidence>
<dbReference type="SUPFAM" id="SSF52954">
    <property type="entry name" value="Class II aaRS ABD-related"/>
    <property type="match status" value="1"/>
</dbReference>
<dbReference type="InterPro" id="IPR006195">
    <property type="entry name" value="aa-tRNA-synth_II"/>
</dbReference>
<dbReference type="EMBL" id="JALJOS010000003">
    <property type="protein sequence ID" value="KAK9841726.1"/>
    <property type="molecule type" value="Genomic_DNA"/>
</dbReference>
<evidence type="ECO:0000256" key="3">
    <source>
        <dbReference type="ARBA" id="ARBA00012815"/>
    </source>
</evidence>
<evidence type="ECO:0000256" key="2">
    <source>
        <dbReference type="ARBA" id="ARBA00008226"/>
    </source>
</evidence>
<evidence type="ECO:0000256" key="11">
    <source>
        <dbReference type="SAM" id="MobiDB-lite"/>
    </source>
</evidence>
<comment type="similarity">
    <text evidence="2">Belongs to the class-II aminoacyl-tRNA synthetase family.</text>
</comment>
<keyword evidence="14" id="KW-1185">Reference proteome</keyword>
<dbReference type="Pfam" id="PF13393">
    <property type="entry name" value="tRNA-synt_His"/>
    <property type="match status" value="1"/>
</dbReference>
<dbReference type="Proteomes" id="UP001438707">
    <property type="component" value="Unassembled WGS sequence"/>
</dbReference>
<dbReference type="EC" id="6.1.1.21" evidence="3"/>
<comment type="similarity">
    <text evidence="1">Belongs to the PAL/histidase family.</text>
</comment>
<dbReference type="GO" id="GO:0003723">
    <property type="term" value="F:RNA binding"/>
    <property type="evidence" value="ECO:0007669"/>
    <property type="project" value="TreeGrafter"/>
</dbReference>
<dbReference type="GO" id="GO:0005829">
    <property type="term" value="C:cytosol"/>
    <property type="evidence" value="ECO:0007669"/>
    <property type="project" value="TreeGrafter"/>
</dbReference>
<dbReference type="Gene3D" id="3.30.930.10">
    <property type="entry name" value="Bira Bifunctional Protein, Domain 2"/>
    <property type="match status" value="1"/>
</dbReference>
<dbReference type="GO" id="GO:0004821">
    <property type="term" value="F:histidine-tRNA ligase activity"/>
    <property type="evidence" value="ECO:0007669"/>
    <property type="project" value="UniProtKB-EC"/>
</dbReference>
<feature type="domain" description="Aminoacyl-transfer RNA synthetases class-II family profile" evidence="12">
    <location>
        <begin position="515"/>
        <end position="851"/>
    </location>
</feature>
<dbReference type="GO" id="GO:0005524">
    <property type="term" value="F:ATP binding"/>
    <property type="evidence" value="ECO:0007669"/>
    <property type="project" value="UniProtKB-KW"/>
</dbReference>
<dbReference type="NCBIfam" id="TIGR00442">
    <property type="entry name" value="hisS"/>
    <property type="match status" value="1"/>
</dbReference>
<keyword evidence="5" id="KW-0436">Ligase</keyword>
<dbReference type="GO" id="GO:0005739">
    <property type="term" value="C:mitochondrion"/>
    <property type="evidence" value="ECO:0007669"/>
    <property type="project" value="TreeGrafter"/>
</dbReference>
<evidence type="ECO:0000256" key="10">
    <source>
        <dbReference type="ARBA" id="ARBA00047639"/>
    </source>
</evidence>
<proteinExistence type="inferred from homology"/>
<dbReference type="Gene3D" id="3.40.50.800">
    <property type="entry name" value="Anticodon-binding domain"/>
    <property type="match status" value="1"/>
</dbReference>
<dbReference type="InterPro" id="IPR045864">
    <property type="entry name" value="aa-tRNA-synth_II/BPL/LPL"/>
</dbReference>
<evidence type="ECO:0000256" key="1">
    <source>
        <dbReference type="ARBA" id="ARBA00007238"/>
    </source>
</evidence>
<dbReference type="InterPro" id="IPR036621">
    <property type="entry name" value="Anticodon-bd_dom_sf"/>
</dbReference>
<sequence>MAQVVIGGVGDADLIESCGRVSSGSGVQLDTTALARLQKEAVPKDKHQPEAAGEAILQAPSYLTREQARAVIFAKLVTLVTGSTGAQPQLLSFLNELLAHDIVPQLPAGESDSAALDQLAATCRGEGQCRNSSSPDVQSLAQALQSEGCTCSGISSAERVSIQRSGPATCGVAALALFSNRKLSVLATAVAALSCEALQAAVIFPAGDEAGLAKSTQEIYNDLQGFVEGSKQVTSKRKGSSALQESIDHIAEVHGALALAQTHAASKLKPEMARPASRPDKAGHVGASRSLLGYLLLLARAALDAGRLSLVRLQALTATSPLLQDVQVTAGLKLQQAAESTSAASAKIDNRLDREGPSLQAALALSDAVSALQESLAAEAFAALLTLRQQAGPPVLQPNGNAPMEAAVTSDAAPKADKKAAKKKGKTAGPALGKGSGHLLSALAAAASGVSGEAAECINAGPEDTLVWGLLQNSSSSDLSKASRGVQDLLDPLKPNLEPLLGSLRSIMEANQARRRPKVAKGARDLVPAQMMVRQAAIGALTGVFTRHGAVAIDTPVFELRETLTGKYGEDSKLIYDLADQGGEILSLRYDLTVPFARYVALHGVSQIKRYHMAKVYRRDNPQMNRGRFREFMQCDFDIAGSYPPMIPDAEVLKVAAEALEQLQLGNFEIKLNHRQLLDAMMALAGVPASKTRAICSAIDKLDKEPWSAVRAEMVEQKGLSPAAADRIHGFILSEDAMNLRRQPQQLLAALSAPDHPFSSNADARTALEQLKILFDLLHRMQALDHIAFDLTLARGLDYYTGVIYEVILVGENVGAIAAGGRYDGLVGMFSGKDVPAVGVSFGIERMFNILEQRAAERAAAAGHKLRESQTQVLVASIGKNLQMQRLEVCQRLWASGIAAEFGYKANPVLKEQWNYAEEQGIPLMLFFGAEELEQGTAKIKIVSGPRKGSDDEVVQLSDIVAFVTACST</sequence>
<protein>
    <recommendedName>
        <fullName evidence="4">Histidine--tRNA ligase, cytoplasmic</fullName>
        <ecNumber evidence="3">6.1.1.21</ecNumber>
    </recommendedName>
    <alternativeName>
        <fullName evidence="9">Histidyl-tRNA synthetase</fullName>
    </alternativeName>
</protein>
<dbReference type="CDD" id="cd00773">
    <property type="entry name" value="HisRS-like_core"/>
    <property type="match status" value="1"/>
</dbReference>